<feature type="compositionally biased region" description="Low complexity" evidence="1">
    <location>
        <begin position="61"/>
        <end position="73"/>
    </location>
</feature>
<proteinExistence type="predicted"/>
<evidence type="ECO:0000256" key="1">
    <source>
        <dbReference type="SAM" id="MobiDB-lite"/>
    </source>
</evidence>
<gene>
    <name evidence="2" type="ORF">CROE0942_LOCUS14429</name>
</gene>
<dbReference type="EMBL" id="HBET01021129">
    <property type="protein sequence ID" value="CAD8570049.1"/>
    <property type="molecule type" value="Transcribed_RNA"/>
</dbReference>
<dbReference type="AlphaFoldDB" id="A0A7S0K4H1"/>
<feature type="compositionally biased region" description="Polar residues" evidence="1">
    <location>
        <begin position="100"/>
        <end position="111"/>
    </location>
</feature>
<feature type="region of interest" description="Disordered" evidence="1">
    <location>
        <begin position="1"/>
        <end position="46"/>
    </location>
</feature>
<accession>A0A7S0K4H1</accession>
<feature type="compositionally biased region" description="Basic and acidic residues" evidence="1">
    <location>
        <begin position="246"/>
        <end position="259"/>
    </location>
</feature>
<protein>
    <submittedName>
        <fullName evidence="2">Uncharacterized protein</fullName>
    </submittedName>
</protein>
<reference evidence="2" key="1">
    <citation type="submission" date="2021-01" db="EMBL/GenBank/DDBJ databases">
        <authorList>
            <person name="Corre E."/>
            <person name="Pelletier E."/>
            <person name="Niang G."/>
            <person name="Scheremetjew M."/>
            <person name="Finn R."/>
            <person name="Kale V."/>
            <person name="Holt S."/>
            <person name="Cochrane G."/>
            <person name="Meng A."/>
            <person name="Brown T."/>
            <person name="Cohen L."/>
        </authorList>
    </citation>
    <scope>NUCLEOTIDE SEQUENCE</scope>
    <source>
        <strain evidence="2">E4-10</strain>
    </source>
</reference>
<feature type="compositionally biased region" description="Low complexity" evidence="1">
    <location>
        <begin position="150"/>
        <end position="161"/>
    </location>
</feature>
<feature type="compositionally biased region" description="Low complexity" evidence="1">
    <location>
        <begin position="17"/>
        <end position="26"/>
    </location>
</feature>
<organism evidence="2">
    <name type="scientific">Cafeteria roenbergensis</name>
    <name type="common">Marine flagellate</name>
    <dbReference type="NCBI Taxonomy" id="33653"/>
    <lineage>
        <taxon>Eukaryota</taxon>
        <taxon>Sar</taxon>
        <taxon>Stramenopiles</taxon>
        <taxon>Bigyra</taxon>
        <taxon>Opalozoa</taxon>
        <taxon>Bicosoecida</taxon>
        <taxon>Cafeteriaceae</taxon>
        <taxon>Cafeteria</taxon>
    </lineage>
</organism>
<name>A0A7S0K4H1_CAFRO</name>
<feature type="region of interest" description="Disordered" evidence="1">
    <location>
        <begin position="58"/>
        <end position="265"/>
    </location>
</feature>
<sequence length="289" mass="29545">MPTGRAGTPARGQGKVPATPATAQRPRAVDISWGVGDGRGDGSGMEAKGAAAYLGFLVSEGPPASSGRSSAGRHPGEAAPASRGCAGATGTVGAPRIPQLQRNAPRRSQSVGGRPVTRWSGTGPAGPPALLGALPPQLRERRLVVQEPLPAAGASPASRAGEGLAPTAMAASPALHSKDESGTSGARPLGRPPAHPDRQTAQQRQPTPPQSSVKVDGSLVQALRVAQSPLTRSQSFVVPPTTYSRVEARPPAQEERHPEPAVSAEQIADLSKLLSVNRFDLQPGAKRIP</sequence>
<evidence type="ECO:0000313" key="2">
    <source>
        <dbReference type="EMBL" id="CAD8570049.1"/>
    </source>
</evidence>
<feature type="compositionally biased region" description="Polar residues" evidence="1">
    <location>
        <begin position="228"/>
        <end position="244"/>
    </location>
</feature>